<dbReference type="AlphaFoldDB" id="A0A366XNG6"/>
<gene>
    <name evidence="2" type="ORF">DS031_22240</name>
</gene>
<reference evidence="2 3" key="1">
    <citation type="submission" date="2018-07" db="EMBL/GenBank/DDBJ databases">
        <title>Lottiidibacillus patelloidae gen. nov., sp. nov., isolated from the intestinal tract of a marine limpet and the reclassification of B. taeanensis BH030017T, B. algicola KMM 3737T and B. hwajinpoensis SW-72T as genus Lottiidibacillus.</title>
        <authorList>
            <person name="Liu R."/>
            <person name="Huang Z."/>
        </authorList>
    </citation>
    <scope>NUCLEOTIDE SEQUENCE [LARGE SCALE GENOMIC DNA]</scope>
    <source>
        <strain evidence="2 3">BH030017</strain>
    </source>
</reference>
<comment type="caution">
    <text evidence="2">The sequence shown here is derived from an EMBL/GenBank/DDBJ whole genome shotgun (WGS) entry which is preliminary data.</text>
</comment>
<accession>A0A366XNG6</accession>
<keyword evidence="1" id="KW-1133">Transmembrane helix</keyword>
<organism evidence="2 3">
    <name type="scientific">Bacillus taeanensis</name>
    <dbReference type="NCBI Taxonomy" id="273032"/>
    <lineage>
        <taxon>Bacteria</taxon>
        <taxon>Bacillati</taxon>
        <taxon>Bacillota</taxon>
        <taxon>Bacilli</taxon>
        <taxon>Bacillales</taxon>
        <taxon>Bacillaceae</taxon>
        <taxon>Bacillus</taxon>
    </lineage>
</organism>
<dbReference type="Proteomes" id="UP000253314">
    <property type="component" value="Unassembled WGS sequence"/>
</dbReference>
<protein>
    <submittedName>
        <fullName evidence="2">Uncharacterized protein</fullName>
    </submittedName>
</protein>
<dbReference type="EMBL" id="QOCW01000037">
    <property type="protein sequence ID" value="RBW67457.1"/>
    <property type="molecule type" value="Genomic_DNA"/>
</dbReference>
<dbReference type="Pfam" id="PF10787">
    <property type="entry name" value="YfmQ"/>
    <property type="match status" value="1"/>
</dbReference>
<feature type="transmembrane region" description="Helical" evidence="1">
    <location>
        <begin position="6"/>
        <end position="31"/>
    </location>
</feature>
<dbReference type="OrthoDB" id="2718899at2"/>
<evidence type="ECO:0000313" key="3">
    <source>
        <dbReference type="Proteomes" id="UP000253314"/>
    </source>
</evidence>
<keyword evidence="1" id="KW-0472">Membrane</keyword>
<keyword evidence="1" id="KW-0812">Transmembrane</keyword>
<keyword evidence="3" id="KW-1185">Reference proteome</keyword>
<dbReference type="InterPro" id="IPR019723">
    <property type="entry name" value="Uncharacterised_YfmQ"/>
</dbReference>
<proteinExistence type="predicted"/>
<evidence type="ECO:0000313" key="2">
    <source>
        <dbReference type="EMBL" id="RBW67457.1"/>
    </source>
</evidence>
<sequence length="146" mass="16778">MTWDIIIITIVISLIKILVTCLPTGAVEWLLNKFSTHTRLEPGDVIITKNEKPLADNEKIQVINDFNKATFFEKHCIYPGNEESFLNPECKEAPFVIKTKNGKKDVILFVYTYNDHVYVAKQYPKKVIAYSLLSDNLQHHANVIEN</sequence>
<name>A0A366XNG6_9BACI</name>
<evidence type="ECO:0000256" key="1">
    <source>
        <dbReference type="SAM" id="Phobius"/>
    </source>
</evidence>
<dbReference type="RefSeq" id="WP_113808360.1">
    <property type="nucleotide sequence ID" value="NZ_QOCW01000037.1"/>
</dbReference>